<accession>A0AB74GKE7</accession>
<protein>
    <submittedName>
        <fullName evidence="1">Protein of uncharacterized function (DUF2560)</fullName>
    </submittedName>
</protein>
<organism evidence="1 2">
    <name type="scientific">Klebsiella pneumoniae</name>
    <dbReference type="NCBI Taxonomy" id="573"/>
    <lineage>
        <taxon>Bacteria</taxon>
        <taxon>Pseudomonadati</taxon>
        <taxon>Pseudomonadota</taxon>
        <taxon>Gammaproteobacteria</taxon>
        <taxon>Enterobacterales</taxon>
        <taxon>Enterobacteriaceae</taxon>
        <taxon>Klebsiella/Raoultella group</taxon>
        <taxon>Klebsiella</taxon>
        <taxon>Klebsiella pneumoniae complex</taxon>
    </lineage>
</organism>
<evidence type="ECO:0000313" key="1">
    <source>
        <dbReference type="EMBL" id="STU45080.1"/>
    </source>
</evidence>
<dbReference type="Proteomes" id="UP000254141">
    <property type="component" value="Unassembled WGS sequence"/>
</dbReference>
<evidence type="ECO:0000313" key="2">
    <source>
        <dbReference type="Proteomes" id="UP000254141"/>
    </source>
</evidence>
<comment type="caution">
    <text evidence="1">The sequence shown here is derived from an EMBL/GenBank/DDBJ whole genome shotgun (WGS) entry which is preliminary data.</text>
</comment>
<dbReference type="EMBL" id="UGLU01000001">
    <property type="protein sequence ID" value="STU45080.1"/>
    <property type="molecule type" value="Genomic_DNA"/>
</dbReference>
<dbReference type="Pfam" id="PF10834">
    <property type="entry name" value="DUF2560"/>
    <property type="match status" value="1"/>
</dbReference>
<dbReference type="AlphaFoldDB" id="A0AB74GKE7"/>
<name>A0AB74GKE7_KLEPN</name>
<reference evidence="1 2" key="1">
    <citation type="submission" date="2018-06" db="EMBL/GenBank/DDBJ databases">
        <authorList>
            <consortium name="Pathogen Informatics"/>
            <person name="Doyle S."/>
        </authorList>
    </citation>
    <scope>NUCLEOTIDE SEQUENCE [LARGE SCALE GENOMIC DNA]</scope>
    <source>
        <strain evidence="1 2">NCTC5051</strain>
    </source>
</reference>
<proteinExistence type="predicted"/>
<dbReference type="InterPro" id="IPR022544">
    <property type="entry name" value="Phage_P22_Orf80"/>
</dbReference>
<gene>
    <name evidence="1" type="ORF">NCTC5051_00292</name>
</gene>
<sequence>MTADTDKEHVVSQETSRMEITEMTELQAMNLEIFRLVQSDTAAAEKAITFIGGDKLKYELFKDGYTRAQTETGVVARADKAIRTAEEALDLFQTPTS</sequence>